<sequence>FTAPPWALHPHNMPHEKAFAAEPLAAVLNALQQAPPRPGWAVAVLGTGFMAHLTAQALLAYGFKPAIVARPDSPKAVFFRRLGLEVLTPDEAVKAASETPGGLGFHMVFETTGSNQGLSIATALARPRGVVHVKSTPGGEAAFSQTLAVVKELRLIGTRCGSHREFKEALRLLESGAVEPQVTGFRSLEEAPEAFEASLDRKNMKIVVTI</sequence>
<dbReference type="EMBL" id="BDMD01000067">
    <property type="protein sequence ID" value="GBF09429.1"/>
    <property type="molecule type" value="Genomic_DNA"/>
</dbReference>
<comment type="cofactor">
    <cofactor evidence="1">
        <name>Zn(2+)</name>
        <dbReference type="ChEBI" id="CHEBI:29105"/>
    </cofactor>
</comment>
<dbReference type="InterPro" id="IPR013149">
    <property type="entry name" value="ADH-like_C"/>
</dbReference>
<dbReference type="Proteomes" id="UP000291213">
    <property type="component" value="Unassembled WGS sequence"/>
</dbReference>
<dbReference type="Gene3D" id="3.40.50.720">
    <property type="entry name" value="NAD(P)-binding Rossmann-like Domain"/>
    <property type="match status" value="1"/>
</dbReference>
<keyword evidence="3" id="KW-0479">Metal-binding</keyword>
<keyword evidence="5" id="KW-0560">Oxidoreductase</keyword>
<dbReference type="PANTHER" id="PTHR43350">
    <property type="entry name" value="NAD-DEPENDENT ALCOHOL DEHYDROGENASE"/>
    <property type="match status" value="1"/>
</dbReference>
<evidence type="ECO:0000256" key="1">
    <source>
        <dbReference type="ARBA" id="ARBA00001947"/>
    </source>
</evidence>
<dbReference type="GO" id="GO:0046872">
    <property type="term" value="F:metal ion binding"/>
    <property type="evidence" value="ECO:0007669"/>
    <property type="project" value="UniProtKB-KW"/>
</dbReference>
<feature type="non-terminal residue" evidence="7">
    <location>
        <position position="1"/>
    </location>
</feature>
<keyword evidence="4" id="KW-0862">Zinc</keyword>
<evidence type="ECO:0000256" key="5">
    <source>
        <dbReference type="ARBA" id="ARBA00023002"/>
    </source>
</evidence>
<feature type="domain" description="Alcohol dehydrogenase-like C-terminal" evidence="6">
    <location>
        <begin position="52"/>
        <end position="174"/>
    </location>
</feature>
<dbReference type="AlphaFoldDB" id="A0A401HAT6"/>
<comment type="similarity">
    <text evidence="2">Belongs to the zinc-containing alcohol dehydrogenase family.</text>
</comment>
<dbReference type="InterPro" id="IPR036291">
    <property type="entry name" value="NAD(P)-bd_dom_sf"/>
</dbReference>
<evidence type="ECO:0000256" key="3">
    <source>
        <dbReference type="ARBA" id="ARBA00022723"/>
    </source>
</evidence>
<evidence type="ECO:0000313" key="8">
    <source>
        <dbReference type="Proteomes" id="UP000291213"/>
    </source>
</evidence>
<dbReference type="RefSeq" id="WP_165487975.1">
    <property type="nucleotide sequence ID" value="NZ_BDMD01000067.1"/>
</dbReference>
<accession>A0A401HAT6</accession>
<evidence type="ECO:0000259" key="6">
    <source>
        <dbReference type="Pfam" id="PF00107"/>
    </source>
</evidence>
<evidence type="ECO:0000313" key="7">
    <source>
        <dbReference type="EMBL" id="GBF09429.1"/>
    </source>
</evidence>
<comment type="caution">
    <text evidence="7">The sequence shown here is derived from an EMBL/GenBank/DDBJ whole genome shotgun (WGS) entry which is preliminary data.</text>
</comment>
<name>A0A401HAT6_AERPX</name>
<proteinExistence type="inferred from homology"/>
<organism evidence="7 8">
    <name type="scientific">Aeropyrum pernix</name>
    <dbReference type="NCBI Taxonomy" id="56636"/>
    <lineage>
        <taxon>Archaea</taxon>
        <taxon>Thermoproteota</taxon>
        <taxon>Thermoprotei</taxon>
        <taxon>Desulfurococcales</taxon>
        <taxon>Desulfurococcaceae</taxon>
        <taxon>Aeropyrum</taxon>
    </lineage>
</organism>
<reference evidence="7 8" key="1">
    <citation type="submission" date="2017-02" db="EMBL/GenBank/DDBJ databases">
        <title>isolation and characterization of a novel temperate virus Aeropyrum globular virus 1 infecting hyperthermophilic archaeon Aeropyrum.</title>
        <authorList>
            <person name="Yumiya M."/>
            <person name="Yoshida T."/>
            <person name="Sako Y."/>
        </authorList>
    </citation>
    <scope>NUCLEOTIDE SEQUENCE [LARGE SCALE GENOMIC DNA]</scope>
    <source>
        <strain evidence="7 8">YK1-12-2013</strain>
    </source>
</reference>
<gene>
    <name evidence="7" type="ORF">apy_11540</name>
</gene>
<dbReference type="SUPFAM" id="SSF51735">
    <property type="entry name" value="NAD(P)-binding Rossmann-fold domains"/>
    <property type="match status" value="1"/>
</dbReference>
<protein>
    <submittedName>
        <fullName evidence="7">Putative zinc-binding dehydrogenase</fullName>
    </submittedName>
</protein>
<dbReference type="OrthoDB" id="73567at2157"/>
<dbReference type="Pfam" id="PF00107">
    <property type="entry name" value="ADH_zinc_N"/>
    <property type="match status" value="1"/>
</dbReference>
<dbReference type="GO" id="GO:0016491">
    <property type="term" value="F:oxidoreductase activity"/>
    <property type="evidence" value="ECO:0007669"/>
    <property type="project" value="UniProtKB-KW"/>
</dbReference>
<evidence type="ECO:0000256" key="2">
    <source>
        <dbReference type="ARBA" id="ARBA00008072"/>
    </source>
</evidence>
<evidence type="ECO:0000256" key="4">
    <source>
        <dbReference type="ARBA" id="ARBA00022833"/>
    </source>
</evidence>
<dbReference type="Gene3D" id="3.90.180.10">
    <property type="entry name" value="Medium-chain alcohol dehydrogenases, catalytic domain"/>
    <property type="match status" value="1"/>
</dbReference>
<dbReference type="PANTHER" id="PTHR43350:SF2">
    <property type="entry name" value="GROES-LIKE ZINC-BINDING ALCOHOL DEHYDROGENASE FAMILY PROTEIN"/>
    <property type="match status" value="1"/>
</dbReference>